<keyword evidence="2" id="KW-1185">Reference proteome</keyword>
<accession>A0A6V6Z5Z2</accession>
<evidence type="ECO:0000313" key="2">
    <source>
        <dbReference type="Proteomes" id="UP000556700"/>
    </source>
</evidence>
<reference evidence="1 2" key="1">
    <citation type="submission" date="2020-06" db="EMBL/GenBank/DDBJ databases">
        <authorList>
            <person name="Criscuolo A."/>
        </authorList>
    </citation>
    <scope>NUCLEOTIDE SEQUENCE [LARGE SCALE GENOMIC DNA]</scope>
    <source>
        <strain evidence="2">CIP 110025</strain>
    </source>
</reference>
<proteinExistence type="predicted"/>
<evidence type="ECO:0000313" key="1">
    <source>
        <dbReference type="EMBL" id="CAD0007065.1"/>
    </source>
</evidence>
<dbReference type="EMBL" id="CAIJDO010000184">
    <property type="protein sequence ID" value="CAD0007065.1"/>
    <property type="molecule type" value="Genomic_DNA"/>
</dbReference>
<organism evidence="1 2">
    <name type="scientific">Flavobacterium chungangense</name>
    <dbReference type="NCBI Taxonomy" id="554283"/>
    <lineage>
        <taxon>Bacteria</taxon>
        <taxon>Pseudomonadati</taxon>
        <taxon>Bacteroidota</taxon>
        <taxon>Flavobacteriia</taxon>
        <taxon>Flavobacteriales</taxon>
        <taxon>Flavobacteriaceae</taxon>
        <taxon>Flavobacterium</taxon>
    </lineage>
</organism>
<gene>
    <name evidence="1" type="ORF">FLACHUCJ7_03140</name>
</gene>
<dbReference type="RefSeq" id="WP_031454691.1">
    <property type="nucleotide sequence ID" value="NZ_CAIJDO010000184.1"/>
</dbReference>
<dbReference type="Proteomes" id="UP000556700">
    <property type="component" value="Unassembled WGS sequence"/>
</dbReference>
<protein>
    <submittedName>
        <fullName evidence="1">AraC family transcriptional regulator</fullName>
    </submittedName>
</protein>
<sequence>MKKLYLNTGRMNTIFNDLKDSLNGTLTSENNQYNLTVKSKNANGFISGITFNKQISYIQFDIVFNDDTLLSMESCAHSPILFAYCSEGSFNHSFGINGAIKKIKTNQSGIIRNTSNINNIFYLDGYKRVQMSIVICTASKTDDIGLLSDLNKIFYNTSGQYINIEPQNFKIAQKIKEIEAIPQKGIVKKLLSKRIVENILETELDQHTYGYMKDIKPILTLANKQIEELKRVSNLNFLNAFSGTGHMSRNYLSKVFKEKYHLAFSKLYNQKLVS</sequence>
<comment type="caution">
    <text evidence="1">The sequence shown here is derived from an EMBL/GenBank/DDBJ whole genome shotgun (WGS) entry which is preliminary data.</text>
</comment>
<name>A0A6V6Z5Z2_9FLAO</name>
<dbReference type="AlphaFoldDB" id="A0A6V6Z5Z2"/>